<evidence type="ECO:0000313" key="2">
    <source>
        <dbReference type="Proteomes" id="UP000232003"/>
    </source>
</evidence>
<name>A0A2K8T2Y6_9NOSO</name>
<protein>
    <submittedName>
        <fullName evidence="1">Uncharacterized protein</fullName>
    </submittedName>
</protein>
<gene>
    <name evidence="1" type="ORF">COO91_08166</name>
</gene>
<organism evidence="1 2">
    <name type="scientific">Nostoc flagelliforme CCNUN1</name>
    <dbReference type="NCBI Taxonomy" id="2038116"/>
    <lineage>
        <taxon>Bacteria</taxon>
        <taxon>Bacillati</taxon>
        <taxon>Cyanobacteriota</taxon>
        <taxon>Cyanophyceae</taxon>
        <taxon>Nostocales</taxon>
        <taxon>Nostocaceae</taxon>
        <taxon>Nostoc</taxon>
    </lineage>
</organism>
<dbReference type="AlphaFoldDB" id="A0A2K8T2Y6"/>
<dbReference type="KEGG" id="nfl:COO91_08166"/>
<evidence type="ECO:0000313" key="1">
    <source>
        <dbReference type="EMBL" id="AUB42067.1"/>
    </source>
</evidence>
<reference evidence="1 2" key="1">
    <citation type="submission" date="2017-11" db="EMBL/GenBank/DDBJ databases">
        <title>Complete genome of a free-living desiccation-tolerant cyanobacterium and its photosynthetic adaptation to extreme terrestrial habitat.</title>
        <authorList>
            <person name="Shang J."/>
        </authorList>
    </citation>
    <scope>NUCLEOTIDE SEQUENCE [LARGE SCALE GENOMIC DNA]</scope>
    <source>
        <strain evidence="1 2">CCNUN1</strain>
    </source>
</reference>
<dbReference type="Proteomes" id="UP000232003">
    <property type="component" value="Chromosome"/>
</dbReference>
<dbReference type="EMBL" id="CP024785">
    <property type="protein sequence ID" value="AUB42067.1"/>
    <property type="molecule type" value="Genomic_DNA"/>
</dbReference>
<accession>A0A2K8T2Y6</accession>
<sequence>MQHQIYFGLQIPKKHTQKWRLTDIFMSTVITHPERLKQ</sequence>
<keyword evidence="2" id="KW-1185">Reference proteome</keyword>
<proteinExistence type="predicted"/>